<dbReference type="Pfam" id="PF13489">
    <property type="entry name" value="Methyltransf_23"/>
    <property type="match status" value="1"/>
</dbReference>
<dbReference type="Gene3D" id="3.40.50.150">
    <property type="entry name" value="Vaccinia Virus protein VP39"/>
    <property type="match status" value="1"/>
</dbReference>
<organism evidence="2 3">
    <name type="scientific">Hesseltinella vesiculosa</name>
    <dbReference type="NCBI Taxonomy" id="101127"/>
    <lineage>
        <taxon>Eukaryota</taxon>
        <taxon>Fungi</taxon>
        <taxon>Fungi incertae sedis</taxon>
        <taxon>Mucoromycota</taxon>
        <taxon>Mucoromycotina</taxon>
        <taxon>Mucoromycetes</taxon>
        <taxon>Mucorales</taxon>
        <taxon>Cunninghamellaceae</taxon>
        <taxon>Hesseltinella</taxon>
    </lineage>
</organism>
<feature type="transmembrane region" description="Helical" evidence="1">
    <location>
        <begin position="34"/>
        <end position="56"/>
    </location>
</feature>
<keyword evidence="3" id="KW-1185">Reference proteome</keyword>
<dbReference type="InterPro" id="IPR029063">
    <property type="entry name" value="SAM-dependent_MTases_sf"/>
</dbReference>
<gene>
    <name evidence="2" type="ORF">DM01DRAFT_1339205</name>
</gene>
<dbReference type="OrthoDB" id="416496at2759"/>
<protein>
    <recommendedName>
        <fullName evidence="4">S-adenosyl-L-methionine-dependent methyltransferase</fullName>
    </recommendedName>
</protein>
<reference evidence="2 3" key="1">
    <citation type="submission" date="2016-07" db="EMBL/GenBank/DDBJ databases">
        <title>Pervasive Adenine N6-methylation of Active Genes in Fungi.</title>
        <authorList>
            <consortium name="DOE Joint Genome Institute"/>
            <person name="Mondo S.J."/>
            <person name="Dannebaum R.O."/>
            <person name="Kuo R.C."/>
            <person name="Labutti K."/>
            <person name="Haridas S."/>
            <person name="Kuo A."/>
            <person name="Salamov A."/>
            <person name="Ahrendt S.R."/>
            <person name="Lipzen A."/>
            <person name="Sullivan W."/>
            <person name="Andreopoulos W.B."/>
            <person name="Clum A."/>
            <person name="Lindquist E."/>
            <person name="Daum C."/>
            <person name="Ramamoorthy G.K."/>
            <person name="Gryganskyi A."/>
            <person name="Culley D."/>
            <person name="Magnuson J.K."/>
            <person name="James T.Y."/>
            <person name="O'Malley M.A."/>
            <person name="Stajich J.E."/>
            <person name="Spatafora J.W."/>
            <person name="Visel A."/>
            <person name="Grigoriev I.V."/>
        </authorList>
    </citation>
    <scope>NUCLEOTIDE SEQUENCE [LARGE SCALE GENOMIC DNA]</scope>
    <source>
        <strain evidence="2 3">NRRL 3301</strain>
    </source>
</reference>
<dbReference type="SUPFAM" id="SSF53335">
    <property type="entry name" value="S-adenosyl-L-methionine-dependent methyltransferases"/>
    <property type="match status" value="1"/>
</dbReference>
<dbReference type="EMBL" id="MCGT01000034">
    <property type="protein sequence ID" value="ORX47187.1"/>
    <property type="molecule type" value="Genomic_DNA"/>
</dbReference>
<comment type="caution">
    <text evidence="2">The sequence shown here is derived from an EMBL/GenBank/DDBJ whole genome shotgun (WGS) entry which is preliminary data.</text>
</comment>
<dbReference type="InterPro" id="IPR050508">
    <property type="entry name" value="Methyltransf_Superfamily"/>
</dbReference>
<dbReference type="PANTHER" id="PTHR42912:SF83">
    <property type="entry name" value="METHYLTRANSFERASE TYPE 11 DOMAIN-CONTAINING PROTEIN"/>
    <property type="match status" value="1"/>
</dbReference>
<accession>A0A1X2G7Q8</accession>
<dbReference type="PANTHER" id="PTHR42912">
    <property type="entry name" value="METHYLTRANSFERASE"/>
    <property type="match status" value="1"/>
</dbReference>
<keyword evidence="1" id="KW-0472">Membrane</keyword>
<sequence length="327" mass="36494">MVKPVARPSAAFKYKPLATKPPAAGHQGKKGPRLAPIVMGGAVLYVAATYVSMLVFKSKGDTTAYTKDQQQSHQPQDADGSKVMGLRSDQLPRLTPDNYDTSRIWGTVANSYDKEIGMDETVMGMGVLRWWLVSQAKGDVLEVAAGTGRNFGYYRPSQVASLVVTDDHASMLSQAEAKFAQYKEKFHDTFVAFQTANVDQHLHASQADNKEQASQDLSRKFDTVIDTFGLCSCHDPAEALVAMADACKSSESRILLLEHGRSHYDWLNRLLDANVDKHVQKWGCWWNRGIMDLFQDDRVKDKVEVLSSSRWHFGTTCYIVARPKRSE</sequence>
<keyword evidence="1" id="KW-0812">Transmembrane</keyword>
<dbReference type="STRING" id="101127.A0A1X2G7Q8"/>
<evidence type="ECO:0000313" key="3">
    <source>
        <dbReference type="Proteomes" id="UP000242146"/>
    </source>
</evidence>
<proteinExistence type="predicted"/>
<evidence type="ECO:0000256" key="1">
    <source>
        <dbReference type="SAM" id="Phobius"/>
    </source>
</evidence>
<dbReference type="GO" id="GO:0008168">
    <property type="term" value="F:methyltransferase activity"/>
    <property type="evidence" value="ECO:0007669"/>
    <property type="project" value="TreeGrafter"/>
</dbReference>
<evidence type="ECO:0000313" key="2">
    <source>
        <dbReference type="EMBL" id="ORX47187.1"/>
    </source>
</evidence>
<keyword evidence="1" id="KW-1133">Transmembrane helix</keyword>
<dbReference type="AlphaFoldDB" id="A0A1X2G7Q8"/>
<evidence type="ECO:0008006" key="4">
    <source>
        <dbReference type="Google" id="ProtNLM"/>
    </source>
</evidence>
<dbReference type="Proteomes" id="UP000242146">
    <property type="component" value="Unassembled WGS sequence"/>
</dbReference>
<name>A0A1X2G7Q8_9FUNG</name>